<dbReference type="InterPro" id="IPR036388">
    <property type="entry name" value="WH-like_DNA-bd_sf"/>
</dbReference>
<name>A0A6M1SUS9_9BACT</name>
<dbReference type="GO" id="GO:0003677">
    <property type="term" value="F:DNA binding"/>
    <property type="evidence" value="ECO:0007669"/>
    <property type="project" value="InterPro"/>
</dbReference>
<proteinExistence type="predicted"/>
<protein>
    <submittedName>
        <fullName evidence="1">IS1595 family transposase</fullName>
    </submittedName>
</protein>
<accession>A0A6M1SUS9</accession>
<sequence>MNNKYVNRGKISEYKFRELVRLFALDLTATQIAELSGLNRNTVNRYLKGIRQRLAAYCYKQAPFEVSYMEQIGEGCQNNFCLGICEENSNVYACIVEEKACMNPGIQKQHCLDVILNFSENKQVWLVDRRELQKVKPDKISCIDGFRGFLKSRLEKFKGIHQETYILHLKESEFRFNNPKEELYRMMLKIFRRDPLF</sequence>
<dbReference type="AlphaFoldDB" id="A0A6M1SUS9"/>
<reference evidence="1 2" key="1">
    <citation type="submission" date="2020-02" db="EMBL/GenBank/DDBJ databases">
        <title>Aliifodinibius halophilus 2W32, complete genome.</title>
        <authorList>
            <person name="Li Y."/>
            <person name="Wu S."/>
        </authorList>
    </citation>
    <scope>NUCLEOTIDE SEQUENCE [LARGE SCALE GENOMIC DNA]</scope>
    <source>
        <strain evidence="1 2">2W32</strain>
    </source>
</reference>
<evidence type="ECO:0000313" key="1">
    <source>
        <dbReference type="EMBL" id="NGP87698.1"/>
    </source>
</evidence>
<evidence type="ECO:0000313" key="2">
    <source>
        <dbReference type="Proteomes" id="UP000479132"/>
    </source>
</evidence>
<dbReference type="GO" id="GO:0006355">
    <property type="term" value="P:regulation of DNA-templated transcription"/>
    <property type="evidence" value="ECO:0007669"/>
    <property type="project" value="InterPro"/>
</dbReference>
<dbReference type="SUPFAM" id="SSF46894">
    <property type="entry name" value="C-terminal effector domain of the bipartite response regulators"/>
    <property type="match status" value="1"/>
</dbReference>
<dbReference type="InterPro" id="IPR016032">
    <property type="entry name" value="Sig_transdc_resp-reg_C-effctor"/>
</dbReference>
<gene>
    <name evidence="1" type="ORF">G3569_04975</name>
</gene>
<dbReference type="Proteomes" id="UP000479132">
    <property type="component" value="Unassembled WGS sequence"/>
</dbReference>
<keyword evidence="2" id="KW-1185">Reference proteome</keyword>
<dbReference type="Gene3D" id="1.10.10.10">
    <property type="entry name" value="Winged helix-like DNA-binding domain superfamily/Winged helix DNA-binding domain"/>
    <property type="match status" value="1"/>
</dbReference>
<dbReference type="EMBL" id="JAALLS010000004">
    <property type="protein sequence ID" value="NGP87698.1"/>
    <property type="molecule type" value="Genomic_DNA"/>
</dbReference>
<comment type="caution">
    <text evidence="1">The sequence shown here is derived from an EMBL/GenBank/DDBJ whole genome shotgun (WGS) entry which is preliminary data.</text>
</comment>
<organism evidence="1 2">
    <name type="scientific">Fodinibius halophilus</name>
    <dbReference type="NCBI Taxonomy" id="1736908"/>
    <lineage>
        <taxon>Bacteria</taxon>
        <taxon>Pseudomonadati</taxon>
        <taxon>Balneolota</taxon>
        <taxon>Balneolia</taxon>
        <taxon>Balneolales</taxon>
        <taxon>Balneolaceae</taxon>
        <taxon>Fodinibius</taxon>
    </lineage>
</organism>